<comment type="function">
    <text evidence="6">Efflux pump; part of the gene cluster that mediates the biosynthesis of dothistromin (DOTH), a polyketide toxin very similar in structure to the aflatoxin precursor, versicolorin B. One function of dotC may be to transport early-stage dothistromin biosynthetic intermediates from the cytoplasm into vacuoles, thereby affecting the rate of dothistromin production.</text>
</comment>
<feature type="transmembrane region" description="Helical" evidence="10">
    <location>
        <begin position="154"/>
        <end position="172"/>
    </location>
</feature>
<dbReference type="OrthoDB" id="10021397at2759"/>
<evidence type="ECO:0000256" key="3">
    <source>
        <dbReference type="ARBA" id="ARBA00022692"/>
    </source>
</evidence>
<keyword evidence="5 10" id="KW-0472">Membrane</keyword>
<dbReference type="GeneID" id="25312453"/>
<evidence type="ECO:0000256" key="1">
    <source>
        <dbReference type="ARBA" id="ARBA00004128"/>
    </source>
</evidence>
<feature type="region of interest" description="Disordered" evidence="9">
    <location>
        <begin position="1"/>
        <end position="107"/>
    </location>
</feature>
<comment type="caution">
    <text evidence="12">The sequence shown here is derived from an EMBL/GenBank/DDBJ whole genome shotgun (WGS) entry which is preliminary data.</text>
</comment>
<dbReference type="GO" id="GO:0005774">
    <property type="term" value="C:vacuolar membrane"/>
    <property type="evidence" value="ECO:0007669"/>
    <property type="project" value="UniProtKB-SubCell"/>
</dbReference>
<feature type="transmembrane region" description="Helical" evidence="10">
    <location>
        <begin position="339"/>
        <end position="358"/>
    </location>
</feature>
<dbReference type="EMBL" id="LASV01000017">
    <property type="protein sequence ID" value="KKA25594.1"/>
    <property type="molecule type" value="Genomic_DNA"/>
</dbReference>
<dbReference type="FunFam" id="1.20.1250.20:FF:000196">
    <property type="entry name" value="MFS toxin efflux pump (AflT)"/>
    <property type="match status" value="1"/>
</dbReference>
<feature type="transmembrane region" description="Helical" evidence="10">
    <location>
        <begin position="379"/>
        <end position="403"/>
    </location>
</feature>
<dbReference type="InterPro" id="IPR036259">
    <property type="entry name" value="MFS_trans_sf"/>
</dbReference>
<feature type="transmembrane region" description="Helical" evidence="10">
    <location>
        <begin position="415"/>
        <end position="436"/>
    </location>
</feature>
<evidence type="ECO:0000313" key="13">
    <source>
        <dbReference type="Proteomes" id="UP000053958"/>
    </source>
</evidence>
<gene>
    <name evidence="12" type="ORF">T310_0399</name>
</gene>
<evidence type="ECO:0000256" key="2">
    <source>
        <dbReference type="ARBA" id="ARBA00007520"/>
    </source>
</evidence>
<evidence type="ECO:0000313" key="12">
    <source>
        <dbReference type="EMBL" id="KKA25594.1"/>
    </source>
</evidence>
<dbReference type="PANTHER" id="PTHR23501:SF102">
    <property type="entry name" value="DRUG TRANSPORTER, PUTATIVE (AFU_ORTHOLOGUE AFUA_3G08530)-RELATED"/>
    <property type="match status" value="1"/>
</dbReference>
<dbReference type="InterPro" id="IPR011701">
    <property type="entry name" value="MFS"/>
</dbReference>
<dbReference type="PANTHER" id="PTHR23501">
    <property type="entry name" value="MAJOR FACILITATOR SUPERFAMILY"/>
    <property type="match status" value="1"/>
</dbReference>
<feature type="domain" description="Major facilitator superfamily (MFS) profile" evidence="11">
    <location>
        <begin position="118"/>
        <end position="609"/>
    </location>
</feature>
<dbReference type="InterPro" id="IPR020846">
    <property type="entry name" value="MFS_dom"/>
</dbReference>
<sequence>MAEPNGDSNASMSNSVTDVEKTRPGSESTLTPRDKSAKKETMVSDEDAQKPPQEPSVHSVHTPNENSDDAVPNGSDTKSPDTDGAAPGGDSTAVPAGRVPPQTPSQAQKLGKSKIIIIMVALCMPLFLAALDMTIVSTALPVMAAHFKATQSGYSWMASSYLLANAACIPLWGKISDIWGRKPILLLANFIFLVGSLICALAINIPMILAGRAIQGAGGGGIIILANICVTDLFSVRERPMYYAIFGATWAVAGALGPIIGGAFTTRVTWRWCFYLNLPVGGVSFVILLIFLSVETPKTPLLAGLRAIDWLGTITIIGATLMFLFGLEFGGISYPWDSATVICLIVFGPVVMVIFALIEWKVAKYPVMPMRLFRDWHNVVIFGVCFCHAFVFISGAYFLPLYFQTVLLATPILSGVYTLPQVLSLSAISATIGIIIRKTGRYKEAITFGLLLMTLGFGLLIDLKPYASWPRIIIYQLIAGSGVGPNFQAPLVALQANTHPSDMATATATFGFVRQLASSMSVVLGGVVYQNVFAKEIPKLTAIVGPETAATLASSFSGSDKDLLKTLPPNQREAVAAAFTKALSRAWIFYCAVAGFGLLMSLFIKRKELSWSHQVAKTGLEAQERARQEMIAEKKARKESSAEQPSEKV</sequence>
<evidence type="ECO:0000256" key="10">
    <source>
        <dbReference type="SAM" id="Phobius"/>
    </source>
</evidence>
<feature type="transmembrane region" description="Helical" evidence="10">
    <location>
        <begin position="241"/>
        <end position="264"/>
    </location>
</feature>
<evidence type="ECO:0000256" key="5">
    <source>
        <dbReference type="ARBA" id="ARBA00023136"/>
    </source>
</evidence>
<dbReference type="Pfam" id="PF07690">
    <property type="entry name" value="MFS_1"/>
    <property type="match status" value="1"/>
</dbReference>
<keyword evidence="3 10" id="KW-0812">Transmembrane</keyword>
<dbReference type="GO" id="GO:0022857">
    <property type="term" value="F:transmembrane transporter activity"/>
    <property type="evidence" value="ECO:0007669"/>
    <property type="project" value="InterPro"/>
</dbReference>
<proteinExistence type="inferred from homology"/>
<comment type="subcellular location">
    <subcellularLocation>
        <location evidence="1">Vacuole membrane</location>
        <topology evidence="1">Multi-pass membrane protein</topology>
    </subcellularLocation>
</comment>
<evidence type="ECO:0000256" key="6">
    <source>
        <dbReference type="ARBA" id="ARBA00057269"/>
    </source>
</evidence>
<protein>
    <recommendedName>
        <fullName evidence="7">Efflux pump dotC</fullName>
    </recommendedName>
    <alternativeName>
        <fullName evidence="8">Dothistromin biosynthesis protein C</fullName>
    </alternativeName>
</protein>
<dbReference type="Proteomes" id="UP000053958">
    <property type="component" value="Unassembled WGS sequence"/>
</dbReference>
<feature type="compositionally biased region" description="Basic and acidic residues" evidence="9">
    <location>
        <begin position="32"/>
        <end position="42"/>
    </location>
</feature>
<organism evidence="12 13">
    <name type="scientific">Rasamsonia emersonii (strain ATCC 16479 / CBS 393.64 / IMI 116815)</name>
    <dbReference type="NCBI Taxonomy" id="1408163"/>
    <lineage>
        <taxon>Eukaryota</taxon>
        <taxon>Fungi</taxon>
        <taxon>Dikarya</taxon>
        <taxon>Ascomycota</taxon>
        <taxon>Pezizomycotina</taxon>
        <taxon>Eurotiomycetes</taxon>
        <taxon>Eurotiomycetidae</taxon>
        <taxon>Eurotiales</taxon>
        <taxon>Trichocomaceae</taxon>
        <taxon>Rasamsonia</taxon>
    </lineage>
</organism>
<dbReference type="RefSeq" id="XP_013332206.1">
    <property type="nucleotide sequence ID" value="XM_013476752.1"/>
</dbReference>
<dbReference type="PROSITE" id="PS50850">
    <property type="entry name" value="MFS"/>
    <property type="match status" value="1"/>
</dbReference>
<dbReference type="CDD" id="cd17502">
    <property type="entry name" value="MFS_Azr1_MDR_like"/>
    <property type="match status" value="1"/>
</dbReference>
<feature type="transmembrane region" description="Helical" evidence="10">
    <location>
        <begin position="115"/>
        <end position="142"/>
    </location>
</feature>
<feature type="transmembrane region" description="Helical" evidence="10">
    <location>
        <begin position="184"/>
        <end position="207"/>
    </location>
</feature>
<feature type="transmembrane region" description="Helical" evidence="10">
    <location>
        <begin position="587"/>
        <end position="604"/>
    </location>
</feature>
<dbReference type="AlphaFoldDB" id="A0A0F4Z4Y0"/>
<keyword evidence="13" id="KW-1185">Reference proteome</keyword>
<dbReference type="FunFam" id="1.20.1720.10:FF:000014">
    <property type="entry name" value="MFS drug transporter, putative"/>
    <property type="match status" value="1"/>
</dbReference>
<dbReference type="Gene3D" id="1.20.1250.20">
    <property type="entry name" value="MFS general substrate transporter like domains"/>
    <property type="match status" value="1"/>
</dbReference>
<comment type="similarity">
    <text evidence="2">Belongs to the major facilitator superfamily. TCR/Tet family.</text>
</comment>
<evidence type="ECO:0000256" key="4">
    <source>
        <dbReference type="ARBA" id="ARBA00022989"/>
    </source>
</evidence>
<dbReference type="GO" id="GO:0005886">
    <property type="term" value="C:plasma membrane"/>
    <property type="evidence" value="ECO:0007669"/>
    <property type="project" value="TreeGrafter"/>
</dbReference>
<feature type="compositionally biased region" description="Polar residues" evidence="9">
    <location>
        <begin position="1"/>
        <end position="17"/>
    </location>
</feature>
<reference evidence="12 13" key="1">
    <citation type="submission" date="2015-04" db="EMBL/GenBank/DDBJ databases">
        <authorList>
            <person name="Heijne W.H."/>
            <person name="Fedorova N.D."/>
            <person name="Nierman W.C."/>
            <person name="Vollebregt A.W."/>
            <person name="Zhao Z."/>
            <person name="Wu L."/>
            <person name="Kumar M."/>
            <person name="Stam H."/>
            <person name="van den Berg M.A."/>
            <person name="Pel H.J."/>
        </authorList>
    </citation>
    <scope>NUCLEOTIDE SEQUENCE [LARGE SCALE GENOMIC DNA]</scope>
    <source>
        <strain evidence="12 13">CBS 393.64</strain>
    </source>
</reference>
<feature type="transmembrane region" description="Helical" evidence="10">
    <location>
        <begin position="445"/>
        <end position="461"/>
    </location>
</feature>
<dbReference type="SUPFAM" id="SSF103473">
    <property type="entry name" value="MFS general substrate transporter"/>
    <property type="match status" value="1"/>
</dbReference>
<feature type="transmembrane region" description="Helical" evidence="10">
    <location>
        <begin position="213"/>
        <end position="234"/>
    </location>
</feature>
<feature type="transmembrane region" description="Helical" evidence="10">
    <location>
        <begin position="307"/>
        <end position="327"/>
    </location>
</feature>
<dbReference type="Gene3D" id="1.20.1720.10">
    <property type="entry name" value="Multidrug resistance protein D"/>
    <property type="match status" value="1"/>
</dbReference>
<evidence type="ECO:0000256" key="9">
    <source>
        <dbReference type="SAM" id="MobiDB-lite"/>
    </source>
</evidence>
<keyword evidence="4 10" id="KW-1133">Transmembrane helix</keyword>
<feature type="transmembrane region" description="Helical" evidence="10">
    <location>
        <begin position="276"/>
        <end position="295"/>
    </location>
</feature>
<evidence type="ECO:0000256" key="8">
    <source>
        <dbReference type="ARBA" id="ARBA00083178"/>
    </source>
</evidence>
<accession>A0A0F4Z4Y0</accession>
<name>A0A0F4Z4Y0_RASE3</name>
<evidence type="ECO:0000259" key="11">
    <source>
        <dbReference type="PROSITE" id="PS50850"/>
    </source>
</evidence>
<feature type="region of interest" description="Disordered" evidence="9">
    <location>
        <begin position="626"/>
        <end position="649"/>
    </location>
</feature>
<evidence type="ECO:0000256" key="7">
    <source>
        <dbReference type="ARBA" id="ARBA00069956"/>
    </source>
</evidence>